<feature type="compositionally biased region" description="Low complexity" evidence="1">
    <location>
        <begin position="41"/>
        <end position="53"/>
    </location>
</feature>
<proteinExistence type="predicted"/>
<dbReference type="AlphaFoldDB" id="A0A1B0B4Q3"/>
<keyword evidence="2" id="KW-0472">Membrane</keyword>
<feature type="region of interest" description="Disordered" evidence="1">
    <location>
        <begin position="29"/>
        <end position="62"/>
    </location>
</feature>
<accession>A0A1B0B4Q3</accession>
<evidence type="ECO:0000256" key="1">
    <source>
        <dbReference type="SAM" id="MobiDB-lite"/>
    </source>
</evidence>
<reference evidence="4" key="1">
    <citation type="submission" date="2015-01" db="EMBL/GenBank/DDBJ databases">
        <authorList>
            <person name="Aksoy S."/>
            <person name="Warren W."/>
            <person name="Wilson R.K."/>
        </authorList>
    </citation>
    <scope>NUCLEOTIDE SEQUENCE [LARGE SCALE GENOMIC DNA]</scope>
    <source>
        <strain evidence="4">IAEA</strain>
    </source>
</reference>
<evidence type="ECO:0000256" key="2">
    <source>
        <dbReference type="SAM" id="Phobius"/>
    </source>
</evidence>
<dbReference type="EnsemblMetazoa" id="GPPI018764-RA">
    <property type="protein sequence ID" value="GPPI018764-PA"/>
    <property type="gene ID" value="GPPI018764"/>
</dbReference>
<dbReference type="VEuPathDB" id="VectorBase:GPPI018764"/>
<evidence type="ECO:0000313" key="4">
    <source>
        <dbReference type="Proteomes" id="UP000092460"/>
    </source>
</evidence>
<sequence length="96" mass="10333">MGGGDIKIAYGEQSEDILNCVDMEATRFSGESSERGVQLDSQSQSQSQSQSAQGNVKQDDGDSFRVPLLRYASVIYLFTGSAVNVAVVRTQQPAVK</sequence>
<protein>
    <submittedName>
        <fullName evidence="3">Uncharacterized protein</fullName>
    </submittedName>
</protein>
<reference evidence="3" key="2">
    <citation type="submission" date="2020-05" db="UniProtKB">
        <authorList>
            <consortium name="EnsemblMetazoa"/>
        </authorList>
    </citation>
    <scope>IDENTIFICATION</scope>
    <source>
        <strain evidence="3">IAEA</strain>
    </source>
</reference>
<dbReference type="EMBL" id="JXJN01008397">
    <property type="status" value="NOT_ANNOTATED_CDS"/>
    <property type="molecule type" value="Genomic_DNA"/>
</dbReference>
<dbReference type="Proteomes" id="UP000092460">
    <property type="component" value="Unassembled WGS sequence"/>
</dbReference>
<name>A0A1B0B4Q3_9MUSC</name>
<evidence type="ECO:0000313" key="3">
    <source>
        <dbReference type="EnsemblMetazoa" id="GPPI018764-PA"/>
    </source>
</evidence>
<feature type="transmembrane region" description="Helical" evidence="2">
    <location>
        <begin position="68"/>
        <end position="88"/>
    </location>
</feature>
<organism evidence="3 4">
    <name type="scientific">Glossina palpalis gambiensis</name>
    <dbReference type="NCBI Taxonomy" id="67801"/>
    <lineage>
        <taxon>Eukaryota</taxon>
        <taxon>Metazoa</taxon>
        <taxon>Ecdysozoa</taxon>
        <taxon>Arthropoda</taxon>
        <taxon>Hexapoda</taxon>
        <taxon>Insecta</taxon>
        <taxon>Pterygota</taxon>
        <taxon>Neoptera</taxon>
        <taxon>Endopterygota</taxon>
        <taxon>Diptera</taxon>
        <taxon>Brachycera</taxon>
        <taxon>Muscomorpha</taxon>
        <taxon>Hippoboscoidea</taxon>
        <taxon>Glossinidae</taxon>
        <taxon>Glossina</taxon>
    </lineage>
</organism>
<keyword evidence="2" id="KW-1133">Transmembrane helix</keyword>
<keyword evidence="2" id="KW-0812">Transmembrane</keyword>
<keyword evidence="4" id="KW-1185">Reference proteome</keyword>